<evidence type="ECO:0000256" key="17">
    <source>
        <dbReference type="PIRNR" id="PIRNR000732"/>
    </source>
</evidence>
<name>A0ABQ3VW97_9LACO</name>
<dbReference type="Pfam" id="PF02896">
    <property type="entry name" value="PEP-utilizers_C"/>
    <property type="match status" value="1"/>
</dbReference>
<evidence type="ECO:0000256" key="14">
    <source>
        <dbReference type="ARBA" id="ARBA00022777"/>
    </source>
</evidence>
<comment type="caution">
    <text evidence="21">The sequence shown here is derived from an EMBL/GenBank/DDBJ whole genome shotgun (WGS) entry which is preliminary data.</text>
</comment>
<sequence>MKKFMGIAASSGIAIGPALKLPKFDLSFENQTIDDVGAEIRRLQTAVMASKNELIKIQHITQKDLGSHEAGVFQFLVSILSNQMLIDQMVTLITNQKVTAEMAVTTVLRAYHERQKQAAVKPVSDQQIHEVMQRVLSHLLGAKPIEATALNQQAIVVAHELSPIQTAQLLPTMVQAIVTDVGGTTSHSVIMSRNFEIPIVVGLQNAETAINNGDMMIVNGSTGEVIVKPTSAQLEENIHRQREYEQQLHRRIRPVGQTKVTADRDRSLLAANINDPADVAKALANGAQAIGLFRTEFLYLKAHQLPTEAEQFRAYKAVLTQMGEKPVIIRTADIGGDKQETTGAFDDQMNPYLGLRGLRLSLTHQSIFRTQLRALLRASAYGKLSIMFPMVTTLHELRVAKALLDQERIKLLSEGVAIGRLKVGMMVEVPVVAIMADQFVNDVDFMSLGTNDLTQYLLAADRGNEQVADLYQPENPAIFRLVKSVIDACHDHQIPAFMCGELAADPLAIPILKGMGLDGFSMNPAAISYAKQLIDRLNTRRMVTLANEVVTMAADQKQVIDFVHQATANGHATYK</sequence>
<dbReference type="PRINTS" id="PR01736">
    <property type="entry name" value="PHPHTRNFRASE"/>
</dbReference>
<evidence type="ECO:0000256" key="11">
    <source>
        <dbReference type="ARBA" id="ARBA00022679"/>
    </source>
</evidence>
<comment type="cofactor">
    <cofactor evidence="2 17">
        <name>Mg(2+)</name>
        <dbReference type="ChEBI" id="CHEBI:18420"/>
    </cofactor>
</comment>
<keyword evidence="8 17" id="KW-0813">Transport</keyword>
<dbReference type="PANTHER" id="PTHR46244:SF3">
    <property type="entry name" value="PHOSPHOENOLPYRUVATE-PROTEIN PHOSPHOTRANSFERASE"/>
    <property type="match status" value="1"/>
</dbReference>
<keyword evidence="9 17" id="KW-0963">Cytoplasm</keyword>
<dbReference type="InterPro" id="IPR024692">
    <property type="entry name" value="PTS_EI"/>
</dbReference>
<evidence type="ECO:0000256" key="8">
    <source>
        <dbReference type="ARBA" id="ARBA00022448"/>
    </source>
</evidence>
<evidence type="ECO:0000256" key="5">
    <source>
        <dbReference type="ARBA" id="ARBA00007837"/>
    </source>
</evidence>
<reference evidence="21 22" key="1">
    <citation type="journal article" date="2021" name="Int. J. Syst. Evol. Microbiol.">
        <title>Lentilactobacillus fungorum sp. nov., isolated from spent mushroom substrates.</title>
        <authorList>
            <person name="Tohno M."/>
            <person name="Tanizawa Y."/>
            <person name="Kojima Y."/>
            <person name="Sakamoto M."/>
            <person name="Ohkuma M."/>
            <person name="Kobayashi H."/>
        </authorList>
    </citation>
    <scope>NUCLEOTIDE SEQUENCE [LARGE SCALE GENOMIC DNA]</scope>
    <source>
        <strain evidence="21 22">YK48G</strain>
    </source>
</reference>
<dbReference type="Pfam" id="PF00391">
    <property type="entry name" value="PEP-utilizers"/>
    <property type="match status" value="1"/>
</dbReference>
<dbReference type="EC" id="2.7.3.9" evidence="6 17"/>
<dbReference type="SUPFAM" id="SSF47831">
    <property type="entry name" value="Enzyme I of the PEP:sugar phosphotransferase system HPr-binding (sub)domain"/>
    <property type="match status" value="1"/>
</dbReference>
<comment type="catalytic activity">
    <reaction evidence="1 17">
        <text>L-histidyl-[protein] + phosphoenolpyruvate = N(pros)-phospho-L-histidyl-[protein] + pyruvate</text>
        <dbReference type="Rhea" id="RHEA:23880"/>
        <dbReference type="Rhea" id="RHEA-COMP:9745"/>
        <dbReference type="Rhea" id="RHEA-COMP:9746"/>
        <dbReference type="ChEBI" id="CHEBI:15361"/>
        <dbReference type="ChEBI" id="CHEBI:29979"/>
        <dbReference type="ChEBI" id="CHEBI:58702"/>
        <dbReference type="ChEBI" id="CHEBI:64837"/>
        <dbReference type="EC" id="2.7.3.9"/>
    </reaction>
</comment>
<gene>
    <name evidence="21" type="primary">ptsI_1</name>
    <name evidence="21" type="ORF">YK48G_00070</name>
</gene>
<proteinExistence type="inferred from homology"/>
<dbReference type="InterPro" id="IPR040442">
    <property type="entry name" value="Pyrv_kinase-like_dom_sf"/>
</dbReference>
<evidence type="ECO:0000313" key="22">
    <source>
        <dbReference type="Proteomes" id="UP000604765"/>
    </source>
</evidence>
<dbReference type="InterPro" id="IPR036618">
    <property type="entry name" value="PtsI_HPr-bd_sf"/>
</dbReference>
<comment type="function">
    <text evidence="3 17">General (non sugar-specific) component of the phosphoenolpyruvate-dependent sugar phosphotransferase system (sugar PTS). This major carbohydrate active-transport system catalyzes the phosphorylation of incoming sugar substrates concomitantly with their translocation across the cell membrane. Enzyme I transfers the phosphoryl group from phosphoenolpyruvate (PEP) to the phosphoryl carrier protein (HPr).</text>
</comment>
<evidence type="ECO:0000256" key="4">
    <source>
        <dbReference type="ARBA" id="ARBA00004496"/>
    </source>
</evidence>
<feature type="domain" description="PEP-utilising enzyme mobile" evidence="18">
    <location>
        <begin position="151"/>
        <end position="223"/>
    </location>
</feature>
<accession>A0ABQ3VW97</accession>
<feature type="domain" description="Phosphotransferase system enzyme I N-terminal" evidence="20">
    <location>
        <begin position="6"/>
        <end position="117"/>
    </location>
</feature>
<dbReference type="Gene3D" id="3.20.20.60">
    <property type="entry name" value="Phosphoenolpyruvate-binding domains"/>
    <property type="match status" value="1"/>
</dbReference>
<keyword evidence="15 17" id="KW-0460">Magnesium</keyword>
<evidence type="ECO:0000256" key="6">
    <source>
        <dbReference type="ARBA" id="ARBA00012232"/>
    </source>
</evidence>
<dbReference type="EMBL" id="BNJR01000002">
    <property type="protein sequence ID" value="GHP12582.1"/>
    <property type="molecule type" value="Genomic_DNA"/>
</dbReference>
<evidence type="ECO:0000256" key="10">
    <source>
        <dbReference type="ARBA" id="ARBA00022597"/>
    </source>
</evidence>
<dbReference type="PROSITE" id="PS00370">
    <property type="entry name" value="PEP_ENZYMES_PHOS_SITE"/>
    <property type="match status" value="1"/>
</dbReference>
<dbReference type="NCBIfam" id="TIGR01417">
    <property type="entry name" value="PTS_I_fam"/>
    <property type="match status" value="1"/>
</dbReference>
<evidence type="ECO:0000256" key="2">
    <source>
        <dbReference type="ARBA" id="ARBA00001946"/>
    </source>
</evidence>
<dbReference type="PANTHER" id="PTHR46244">
    <property type="entry name" value="PHOSPHOENOLPYRUVATE-PROTEIN PHOSPHOTRANSFERASE"/>
    <property type="match status" value="1"/>
</dbReference>
<organism evidence="21 22">
    <name type="scientific">Lentilactobacillus fungorum</name>
    <dbReference type="NCBI Taxonomy" id="2201250"/>
    <lineage>
        <taxon>Bacteria</taxon>
        <taxon>Bacillati</taxon>
        <taxon>Bacillota</taxon>
        <taxon>Bacilli</taxon>
        <taxon>Lactobacillales</taxon>
        <taxon>Lactobacillaceae</taxon>
        <taxon>Lentilactobacillus</taxon>
    </lineage>
</organism>
<dbReference type="InterPro" id="IPR050499">
    <property type="entry name" value="PEP-utilizing_PTS_enzyme"/>
</dbReference>
<evidence type="ECO:0000256" key="3">
    <source>
        <dbReference type="ARBA" id="ARBA00002728"/>
    </source>
</evidence>
<evidence type="ECO:0000313" key="21">
    <source>
        <dbReference type="EMBL" id="GHP12582.1"/>
    </source>
</evidence>
<dbReference type="InterPro" id="IPR000121">
    <property type="entry name" value="PEP_util_C"/>
</dbReference>
<keyword evidence="11 17" id="KW-0808">Transferase</keyword>
<evidence type="ECO:0000259" key="19">
    <source>
        <dbReference type="Pfam" id="PF02896"/>
    </source>
</evidence>
<dbReference type="InterPro" id="IPR008731">
    <property type="entry name" value="PTS_EIN"/>
</dbReference>
<evidence type="ECO:0000259" key="18">
    <source>
        <dbReference type="Pfam" id="PF00391"/>
    </source>
</evidence>
<dbReference type="SUPFAM" id="SSF52009">
    <property type="entry name" value="Phosphohistidine domain"/>
    <property type="match status" value="1"/>
</dbReference>
<dbReference type="InterPro" id="IPR006318">
    <property type="entry name" value="PTS_EI-like"/>
</dbReference>
<evidence type="ECO:0000256" key="12">
    <source>
        <dbReference type="ARBA" id="ARBA00022683"/>
    </source>
</evidence>
<dbReference type="InterPro" id="IPR018274">
    <property type="entry name" value="PEP_util_AS"/>
</dbReference>
<dbReference type="Proteomes" id="UP000604765">
    <property type="component" value="Unassembled WGS sequence"/>
</dbReference>
<evidence type="ECO:0000256" key="13">
    <source>
        <dbReference type="ARBA" id="ARBA00022723"/>
    </source>
</evidence>
<evidence type="ECO:0000256" key="9">
    <source>
        <dbReference type="ARBA" id="ARBA00022490"/>
    </source>
</evidence>
<dbReference type="Pfam" id="PF05524">
    <property type="entry name" value="PEP-utilisers_N"/>
    <property type="match status" value="1"/>
</dbReference>
<evidence type="ECO:0000259" key="20">
    <source>
        <dbReference type="Pfam" id="PF05524"/>
    </source>
</evidence>
<evidence type="ECO:0000256" key="16">
    <source>
        <dbReference type="ARBA" id="ARBA00033235"/>
    </source>
</evidence>
<dbReference type="InterPro" id="IPR036637">
    <property type="entry name" value="Phosphohistidine_dom_sf"/>
</dbReference>
<dbReference type="InterPro" id="IPR023151">
    <property type="entry name" value="PEP_util_CS"/>
</dbReference>
<dbReference type="RefSeq" id="WP_203628667.1">
    <property type="nucleotide sequence ID" value="NZ_BNJR01000002.1"/>
</dbReference>
<keyword evidence="12 17" id="KW-0598">Phosphotransferase system</keyword>
<protein>
    <recommendedName>
        <fullName evidence="7 17">Phosphoenolpyruvate-protein phosphotransferase</fullName>
        <ecNumber evidence="6 17">2.7.3.9</ecNumber>
    </recommendedName>
    <alternativeName>
        <fullName evidence="16 17">Phosphotransferase system, enzyme I</fullName>
    </alternativeName>
</protein>
<keyword evidence="13 17" id="KW-0479">Metal-binding</keyword>
<evidence type="ECO:0000256" key="1">
    <source>
        <dbReference type="ARBA" id="ARBA00000683"/>
    </source>
</evidence>
<dbReference type="Gene3D" id="1.10.274.10">
    <property type="entry name" value="PtsI, HPr-binding domain"/>
    <property type="match status" value="1"/>
</dbReference>
<dbReference type="InterPro" id="IPR008279">
    <property type="entry name" value="PEP-util_enz_mobile_dom"/>
</dbReference>
<keyword evidence="22" id="KW-1185">Reference proteome</keyword>
<dbReference type="PROSITE" id="PS00742">
    <property type="entry name" value="PEP_ENZYMES_2"/>
    <property type="match status" value="1"/>
</dbReference>
<dbReference type="PIRSF" id="PIRSF000732">
    <property type="entry name" value="PTS_enzyme_I"/>
    <property type="match status" value="1"/>
</dbReference>
<comment type="subcellular location">
    <subcellularLocation>
        <location evidence="4 17">Cytoplasm</location>
    </subcellularLocation>
</comment>
<feature type="domain" description="PEP-utilising enzyme C-terminal" evidence="19">
    <location>
        <begin position="257"/>
        <end position="537"/>
    </location>
</feature>
<evidence type="ECO:0000256" key="7">
    <source>
        <dbReference type="ARBA" id="ARBA00016544"/>
    </source>
</evidence>
<evidence type="ECO:0000256" key="15">
    <source>
        <dbReference type="ARBA" id="ARBA00022842"/>
    </source>
</evidence>
<dbReference type="InterPro" id="IPR015813">
    <property type="entry name" value="Pyrv/PenolPyrv_kinase-like_dom"/>
</dbReference>
<keyword evidence="14 17" id="KW-0418">Kinase</keyword>
<comment type="similarity">
    <text evidence="5 17">Belongs to the PEP-utilizing enzyme family.</text>
</comment>
<keyword evidence="10 17" id="KW-0762">Sugar transport</keyword>
<dbReference type="Gene3D" id="3.50.30.10">
    <property type="entry name" value="Phosphohistidine domain"/>
    <property type="match status" value="1"/>
</dbReference>
<dbReference type="SUPFAM" id="SSF51621">
    <property type="entry name" value="Phosphoenolpyruvate/pyruvate domain"/>
    <property type="match status" value="1"/>
</dbReference>